<dbReference type="AlphaFoldDB" id="A0A8X6TF72"/>
<comment type="caution">
    <text evidence="2">The sequence shown here is derived from an EMBL/GenBank/DDBJ whole genome shotgun (WGS) entry which is preliminary data.</text>
</comment>
<gene>
    <name evidence="2" type="ORF">NPIL_42711</name>
</gene>
<protein>
    <submittedName>
        <fullName evidence="2">Uncharacterized protein</fullName>
    </submittedName>
</protein>
<evidence type="ECO:0000313" key="3">
    <source>
        <dbReference type="Proteomes" id="UP000887013"/>
    </source>
</evidence>
<evidence type="ECO:0000256" key="1">
    <source>
        <dbReference type="SAM" id="MobiDB-lite"/>
    </source>
</evidence>
<sequence>MRIKWPRASIAKKRKASSTSSAHTVKRKKIENLRVVKESRDYTSEESYSESYSEEEEYSESYSESYSDED</sequence>
<organism evidence="2 3">
    <name type="scientific">Nephila pilipes</name>
    <name type="common">Giant wood spider</name>
    <name type="synonym">Nephila maculata</name>
    <dbReference type="NCBI Taxonomy" id="299642"/>
    <lineage>
        <taxon>Eukaryota</taxon>
        <taxon>Metazoa</taxon>
        <taxon>Ecdysozoa</taxon>
        <taxon>Arthropoda</taxon>
        <taxon>Chelicerata</taxon>
        <taxon>Arachnida</taxon>
        <taxon>Araneae</taxon>
        <taxon>Araneomorphae</taxon>
        <taxon>Entelegynae</taxon>
        <taxon>Araneoidea</taxon>
        <taxon>Nephilidae</taxon>
        <taxon>Nephila</taxon>
    </lineage>
</organism>
<reference evidence="2" key="1">
    <citation type="submission" date="2020-08" db="EMBL/GenBank/DDBJ databases">
        <title>Multicomponent nature underlies the extraordinary mechanical properties of spider dragline silk.</title>
        <authorList>
            <person name="Kono N."/>
            <person name="Nakamura H."/>
            <person name="Mori M."/>
            <person name="Yoshida Y."/>
            <person name="Ohtoshi R."/>
            <person name="Malay A.D."/>
            <person name="Moran D.A.P."/>
            <person name="Tomita M."/>
            <person name="Numata K."/>
            <person name="Arakawa K."/>
        </authorList>
    </citation>
    <scope>NUCLEOTIDE SEQUENCE</scope>
</reference>
<feature type="compositionally biased region" description="Basic residues" evidence="1">
    <location>
        <begin position="1"/>
        <end position="16"/>
    </location>
</feature>
<evidence type="ECO:0000313" key="2">
    <source>
        <dbReference type="EMBL" id="GFT08432.1"/>
    </source>
</evidence>
<dbReference type="Proteomes" id="UP000887013">
    <property type="component" value="Unassembled WGS sequence"/>
</dbReference>
<name>A0A8X6TF72_NEPPI</name>
<dbReference type="EMBL" id="BMAW01056952">
    <property type="protein sequence ID" value="GFT08432.1"/>
    <property type="molecule type" value="Genomic_DNA"/>
</dbReference>
<feature type="compositionally biased region" description="Basic and acidic residues" evidence="1">
    <location>
        <begin position="30"/>
        <end position="43"/>
    </location>
</feature>
<keyword evidence="3" id="KW-1185">Reference proteome</keyword>
<accession>A0A8X6TF72</accession>
<proteinExistence type="predicted"/>
<feature type="compositionally biased region" description="Low complexity" evidence="1">
    <location>
        <begin position="60"/>
        <end position="70"/>
    </location>
</feature>
<feature type="region of interest" description="Disordered" evidence="1">
    <location>
        <begin position="1"/>
        <end position="70"/>
    </location>
</feature>